<comment type="caution">
    <text evidence="3">The sequence shown here is derived from an EMBL/GenBank/DDBJ whole genome shotgun (WGS) entry which is preliminary data.</text>
</comment>
<accession>A0A1Q9EZP8</accession>
<keyword evidence="1" id="KW-0175">Coiled coil</keyword>
<reference evidence="3 4" key="1">
    <citation type="submission" date="2016-02" db="EMBL/GenBank/DDBJ databases">
        <title>Genome analysis of coral dinoflagellate symbionts highlights evolutionary adaptations to a symbiotic lifestyle.</title>
        <authorList>
            <person name="Aranda M."/>
            <person name="Li Y."/>
            <person name="Liew Y.J."/>
            <person name="Baumgarten S."/>
            <person name="Simakov O."/>
            <person name="Wilson M."/>
            <person name="Piel J."/>
            <person name="Ashoor H."/>
            <person name="Bougouffa S."/>
            <person name="Bajic V.B."/>
            <person name="Ryu T."/>
            <person name="Ravasi T."/>
            <person name="Bayer T."/>
            <person name="Micklem G."/>
            <person name="Kim H."/>
            <person name="Bhak J."/>
            <person name="Lajeunesse T.C."/>
            <person name="Voolstra C.R."/>
        </authorList>
    </citation>
    <scope>NUCLEOTIDE SEQUENCE [LARGE SCALE GENOMIC DNA]</scope>
    <source>
        <strain evidence="3 4">CCMP2467</strain>
    </source>
</reference>
<dbReference type="OrthoDB" id="435943at2759"/>
<keyword evidence="4" id="KW-1185">Reference proteome</keyword>
<evidence type="ECO:0000256" key="1">
    <source>
        <dbReference type="SAM" id="Coils"/>
    </source>
</evidence>
<feature type="region of interest" description="Disordered" evidence="2">
    <location>
        <begin position="281"/>
        <end position="503"/>
    </location>
</feature>
<protein>
    <submittedName>
        <fullName evidence="3">Uncharacterized protein</fullName>
    </submittedName>
</protein>
<feature type="coiled-coil region" evidence="1">
    <location>
        <begin position="181"/>
        <end position="208"/>
    </location>
</feature>
<gene>
    <name evidence="3" type="ORF">AK812_SmicGene3236</name>
</gene>
<dbReference type="Proteomes" id="UP000186817">
    <property type="component" value="Unassembled WGS sequence"/>
</dbReference>
<dbReference type="EMBL" id="LSRX01000038">
    <property type="protein sequence ID" value="OLQ12822.1"/>
    <property type="molecule type" value="Genomic_DNA"/>
</dbReference>
<dbReference type="AlphaFoldDB" id="A0A1Q9EZP8"/>
<evidence type="ECO:0000313" key="3">
    <source>
        <dbReference type="EMBL" id="OLQ12822.1"/>
    </source>
</evidence>
<organism evidence="3 4">
    <name type="scientific">Symbiodinium microadriaticum</name>
    <name type="common">Dinoflagellate</name>
    <name type="synonym">Zooxanthella microadriatica</name>
    <dbReference type="NCBI Taxonomy" id="2951"/>
    <lineage>
        <taxon>Eukaryota</taxon>
        <taxon>Sar</taxon>
        <taxon>Alveolata</taxon>
        <taxon>Dinophyceae</taxon>
        <taxon>Suessiales</taxon>
        <taxon>Symbiodiniaceae</taxon>
        <taxon>Symbiodinium</taxon>
    </lineage>
</organism>
<name>A0A1Q9EZP8_SYMMI</name>
<feature type="compositionally biased region" description="Basic and acidic residues" evidence="2">
    <location>
        <begin position="393"/>
        <end position="402"/>
    </location>
</feature>
<evidence type="ECO:0000256" key="2">
    <source>
        <dbReference type="SAM" id="MobiDB-lite"/>
    </source>
</evidence>
<proteinExistence type="predicted"/>
<evidence type="ECO:0000313" key="4">
    <source>
        <dbReference type="Proteomes" id="UP000186817"/>
    </source>
</evidence>
<feature type="compositionally biased region" description="Pro residues" evidence="2">
    <location>
        <begin position="378"/>
        <end position="392"/>
    </location>
</feature>
<sequence>MFAGWESTPRAVLERRMSVITGGASIQPEQESVTDLTPRLSNVVAQAPGNLVLISSEAQSYPYLLCSIALVLVGKKWGSGSQHSSQPAAPWRSSPNAKWNWWPGAWSPRRQQDVELRYDQVAVKEQADYGMTEIPEREPSFHQALQKTLTTARKLDGKLRKIAAEKERRQKQWKKYEDGIRKSFAKQKKNFEADIARLDQEAQDTLEAGHMASAQVKAIAIKGVAPPPASEAMEVDAAWESLWKRVEEPPSGASFLQEAVAAAQSGLGGAVSACPGAGDVPRHSAGSAAPDGSVNGPPHMAHFGDPLPTDTSNQGPTEEELRILQKYWGSPGRGAPPTSATQAFPNVLPPRPPQPPAAKEGTGYSDISPVHGYHRSAPYPPTSPLHTPPPRPVDAKGPEPTRSDNGGAAGHLPTRAPVKEATKTLPSRPEATGVPLQAKLESKRDAMKGLATQPFRQPLRAAEGRGADTLDTGEPPGPQGGSNFVDDDLDELQSISPGLGRME</sequence>
<feature type="compositionally biased region" description="Pro residues" evidence="2">
    <location>
        <begin position="347"/>
        <end position="356"/>
    </location>
</feature>